<dbReference type="SUPFAM" id="SSF56349">
    <property type="entry name" value="DNA breaking-rejoining enzymes"/>
    <property type="match status" value="1"/>
</dbReference>
<evidence type="ECO:0000259" key="7">
    <source>
        <dbReference type="Pfam" id="PF01028"/>
    </source>
</evidence>
<dbReference type="InterPro" id="IPR001631">
    <property type="entry name" value="TopoI"/>
</dbReference>
<sequence>MDWNRVSSDGQEIWMLMTRSAPVGARTKHSLTYGSDTEPGILRRRAGRGFYYADAKGIRVGDQVILDRIKKLAIPPAWENVWISSDPKGHLQATGRDQRGRKQYRYHPEWTAHRDGLKYTSLIDFAHALPRLRQRIDADLRRRGLCSERVLASIVWLLDNAMIRIGSESYARDNGSFGLTTLRDRHVDVSGSTLRFAFRGKSGKEWKLRISDRRIANIVKSVQELPGQQLFQYSDDEGQRRTIASQDVNDYIRSASNADFSSRHFRTWGGTVTAARLFAETARPDTKSGMARAANSVIDQVAARLRNTRAVCRQCYIHPLILSAWNQGRLAEELASVRSRMRKRPQWLDLDEAVVLRWLEQANGAASSPA</sequence>
<dbReference type="InterPro" id="IPR013500">
    <property type="entry name" value="TopoI_cat_euk"/>
</dbReference>
<reference evidence="9 10" key="1">
    <citation type="submission" date="2018-11" db="EMBL/GenBank/DDBJ databases">
        <title>Pseudaminobacter arsenicus sp. nov., an arsenic-resistant bacterium isolated from arsenic-rich aquifers.</title>
        <authorList>
            <person name="Mu Y."/>
        </authorList>
    </citation>
    <scope>NUCLEOTIDE SEQUENCE [LARGE SCALE GENOMIC DNA]</scope>
    <source>
        <strain evidence="9 10">CB3</strain>
    </source>
</reference>
<evidence type="ECO:0000256" key="3">
    <source>
        <dbReference type="ARBA" id="ARBA00012891"/>
    </source>
</evidence>
<keyword evidence="5" id="KW-0238">DNA-binding</keyword>
<gene>
    <name evidence="9" type="ORF">EET67_16765</name>
</gene>
<organism evidence="9 10">
    <name type="scientific">Borborobacter arsenicus</name>
    <dbReference type="NCBI Taxonomy" id="1851146"/>
    <lineage>
        <taxon>Bacteria</taxon>
        <taxon>Pseudomonadati</taxon>
        <taxon>Pseudomonadota</taxon>
        <taxon>Alphaproteobacteria</taxon>
        <taxon>Hyphomicrobiales</taxon>
        <taxon>Phyllobacteriaceae</taxon>
        <taxon>Borborobacter</taxon>
    </lineage>
</organism>
<dbReference type="GO" id="GO:0003677">
    <property type="term" value="F:DNA binding"/>
    <property type="evidence" value="ECO:0007669"/>
    <property type="project" value="UniProtKB-KW"/>
</dbReference>
<dbReference type="Proteomes" id="UP000281647">
    <property type="component" value="Unassembled WGS sequence"/>
</dbReference>
<keyword evidence="6 9" id="KW-0413">Isomerase</keyword>
<proteinExistence type="inferred from homology"/>
<accession>A0A432V364</accession>
<evidence type="ECO:0000256" key="4">
    <source>
        <dbReference type="ARBA" id="ARBA00023029"/>
    </source>
</evidence>
<protein>
    <recommendedName>
        <fullName evidence="3">DNA topoisomerase</fullName>
        <ecNumber evidence="3">5.6.2.1</ecNumber>
    </recommendedName>
</protein>
<dbReference type="Pfam" id="PF21338">
    <property type="entry name" value="Top1B_N_bact"/>
    <property type="match status" value="1"/>
</dbReference>
<keyword evidence="4" id="KW-0799">Topoisomerase</keyword>
<evidence type="ECO:0000256" key="6">
    <source>
        <dbReference type="ARBA" id="ARBA00023235"/>
    </source>
</evidence>
<dbReference type="PROSITE" id="PS52038">
    <property type="entry name" value="TOPO_IB_2"/>
    <property type="match status" value="1"/>
</dbReference>
<dbReference type="SUPFAM" id="SSF55869">
    <property type="entry name" value="DNA topoisomerase I domain"/>
    <property type="match status" value="1"/>
</dbReference>
<dbReference type="Gene3D" id="3.30.66.10">
    <property type="entry name" value="DNA topoisomerase I domain"/>
    <property type="match status" value="1"/>
</dbReference>
<evidence type="ECO:0000313" key="9">
    <source>
        <dbReference type="EMBL" id="RUM96637.1"/>
    </source>
</evidence>
<dbReference type="InterPro" id="IPR035447">
    <property type="entry name" value="DNA_topo_I_N_sf"/>
</dbReference>
<evidence type="ECO:0000313" key="10">
    <source>
        <dbReference type="Proteomes" id="UP000281647"/>
    </source>
</evidence>
<dbReference type="Pfam" id="PF01028">
    <property type="entry name" value="Topoisom_I"/>
    <property type="match status" value="1"/>
</dbReference>
<dbReference type="InterPro" id="IPR049331">
    <property type="entry name" value="Top1B_N_bact"/>
</dbReference>
<dbReference type="InterPro" id="IPR011010">
    <property type="entry name" value="DNA_brk_join_enz"/>
</dbReference>
<dbReference type="EC" id="5.6.2.1" evidence="3"/>
<comment type="similarity">
    <text evidence="2">Belongs to the type IB topoisomerase family.</text>
</comment>
<comment type="caution">
    <text evidence="9">The sequence shown here is derived from an EMBL/GenBank/DDBJ whole genome shotgun (WGS) entry which is preliminary data.</text>
</comment>
<dbReference type="Gene3D" id="3.90.15.10">
    <property type="entry name" value="Topoisomerase I, Chain A, domain 3"/>
    <property type="match status" value="1"/>
</dbReference>
<evidence type="ECO:0000259" key="8">
    <source>
        <dbReference type="Pfam" id="PF21338"/>
    </source>
</evidence>
<evidence type="ECO:0000256" key="5">
    <source>
        <dbReference type="ARBA" id="ARBA00023125"/>
    </source>
</evidence>
<keyword evidence="10" id="KW-1185">Reference proteome</keyword>
<dbReference type="OrthoDB" id="9778962at2"/>
<evidence type="ECO:0000256" key="1">
    <source>
        <dbReference type="ARBA" id="ARBA00000213"/>
    </source>
</evidence>
<dbReference type="EMBL" id="RKST01000017">
    <property type="protein sequence ID" value="RUM96637.1"/>
    <property type="molecule type" value="Genomic_DNA"/>
</dbReference>
<name>A0A432V364_9HYPH</name>
<evidence type="ECO:0000256" key="2">
    <source>
        <dbReference type="ARBA" id="ARBA00006645"/>
    </source>
</evidence>
<comment type="catalytic activity">
    <reaction evidence="1">
        <text>ATP-independent breakage of single-stranded DNA, followed by passage and rejoining.</text>
        <dbReference type="EC" id="5.6.2.1"/>
    </reaction>
</comment>
<dbReference type="AlphaFoldDB" id="A0A432V364"/>
<feature type="domain" description="DNA topoisomerase IB N-terminal" evidence="8">
    <location>
        <begin position="49"/>
        <end position="97"/>
    </location>
</feature>
<dbReference type="PRINTS" id="PR00416">
    <property type="entry name" value="EUTPISMRASEI"/>
</dbReference>
<dbReference type="GO" id="GO:0003917">
    <property type="term" value="F:DNA topoisomerase type I (single strand cut, ATP-independent) activity"/>
    <property type="evidence" value="ECO:0007669"/>
    <property type="project" value="UniProtKB-EC"/>
</dbReference>
<dbReference type="Gene3D" id="1.10.132.120">
    <property type="match status" value="1"/>
</dbReference>
<dbReference type="GO" id="GO:0006265">
    <property type="term" value="P:DNA topological change"/>
    <property type="evidence" value="ECO:0007669"/>
    <property type="project" value="InterPro"/>
</dbReference>
<feature type="domain" description="DNA topoisomerase I catalytic core eukaryotic-type" evidence="7">
    <location>
        <begin position="112"/>
        <end position="313"/>
    </location>
</feature>
<dbReference type="InterPro" id="IPR014711">
    <property type="entry name" value="TopoI_cat_a-hlx-sub_euk"/>
</dbReference>